<dbReference type="InterPro" id="IPR010609">
    <property type="entry name" value="Gp5_C"/>
</dbReference>
<dbReference type="PANTHER" id="PTHR37406">
    <property type="entry name" value="T4-TYPE LYSOZYME 1-RELATED"/>
    <property type="match status" value="1"/>
</dbReference>
<dbReference type="EMBL" id="KT001919">
    <property type="protein sequence ID" value="AKU44781.1"/>
    <property type="molecule type" value="Genomic_DNA"/>
</dbReference>
<keyword evidence="1 3" id="KW-0929">Antimicrobial</keyword>
<comment type="caution">
    <text evidence="3">The cleavage site between the mature baseplate central spike protein and the baseplate central spike protein C-terminus is uncertain.</text>
</comment>
<dbReference type="GO" id="GO:0009253">
    <property type="term" value="P:peptidoglycan catabolic process"/>
    <property type="evidence" value="ECO:0007669"/>
    <property type="project" value="UniProtKB-UniRule"/>
</dbReference>
<dbReference type="GO" id="GO:0098994">
    <property type="term" value="P:symbiont entry into host cell via disruption of host cell envelope"/>
    <property type="evidence" value="ECO:0007669"/>
    <property type="project" value="UniProtKB-KW"/>
</dbReference>
<reference evidence="6 7" key="1">
    <citation type="journal article" date="2015" name="Genome Announc.">
        <title>Complete Genome Sequence of Klebsiella pneumoniae Carbapenemase-Producing K. pneumoniae Myophage Miro.</title>
        <authorList>
            <person name="Mijalis E.M."/>
            <person name="Lessor L.E."/>
            <person name="Cahill J.L."/>
            <person name="Rasche E.S."/>
            <person name="Kuty Everett G.F."/>
        </authorList>
    </citation>
    <scope>NUCLEOTIDE SEQUENCE [LARGE SCALE GENOMIC DNA]</scope>
</reference>
<dbReference type="GO" id="GO:0042742">
    <property type="term" value="P:defense response to bacterium"/>
    <property type="evidence" value="ECO:0007669"/>
    <property type="project" value="UniProtKB-KW"/>
</dbReference>
<evidence type="ECO:0000256" key="1">
    <source>
        <dbReference type="ARBA" id="ARBA00022529"/>
    </source>
</evidence>
<accession>A0A0K1LQD2</accession>
<keyword evidence="3 4" id="KW-0378">Hydrolase</keyword>
<dbReference type="InterPro" id="IPR052619">
    <property type="entry name" value="Phage_lysozyme-like"/>
</dbReference>
<gene>
    <name evidence="6" type="ORF">CPT_Miro197</name>
</gene>
<evidence type="ECO:0000259" key="5">
    <source>
        <dbReference type="Pfam" id="PF06714"/>
    </source>
</evidence>
<comment type="catalytic activity">
    <reaction evidence="3 4">
        <text>Hydrolysis of (1-&gt;4)-beta-linkages between N-acetylmuramic acid and N-acetyl-D-glucosamine residues in a peptidoglycan and between N-acetyl-D-glucosamine residues in chitodextrins.</text>
        <dbReference type="EC" id="3.2.1.17"/>
    </reaction>
</comment>
<keyword evidence="3" id="KW-1235">Degradation of host cell envelope components during virus entry</keyword>
<dbReference type="HAMAP" id="MF_04151">
    <property type="entry name" value="NEEDLE_T4"/>
    <property type="match status" value="1"/>
</dbReference>
<proteinExistence type="inferred from homology"/>
<keyword evidence="3" id="KW-1227">Viral tail protein</keyword>
<dbReference type="GO" id="GO:0031640">
    <property type="term" value="P:killing of cells of another organism"/>
    <property type="evidence" value="ECO:0007669"/>
    <property type="project" value="UniProtKB-KW"/>
</dbReference>
<keyword evidence="3" id="KW-1160">Virus entry into host cell</keyword>
<dbReference type="Gene3D" id="2.40.50.260">
    <property type="entry name" value="Nucleic acid-binding protein domain"/>
    <property type="match status" value="1"/>
</dbReference>
<dbReference type="SUPFAM" id="SSF53955">
    <property type="entry name" value="Lysozyme-like"/>
    <property type="match status" value="1"/>
</dbReference>
<evidence type="ECO:0000256" key="4">
    <source>
        <dbReference type="RuleBase" id="RU003788"/>
    </source>
</evidence>
<comment type="subunit">
    <molecule>Baseplate central spike protein C-terminus</molecule>
    <text evidence="3">Homotrimer. The central spike complex creates an extension of the tail tube.</text>
</comment>
<comment type="subcellular location">
    <molecule>Pre-baseplate central spike protein</molecule>
    <subcellularLocation>
        <location evidence="3">Virion</location>
    </subcellularLocation>
    <text evidence="3">Present in the baseplate.</text>
</comment>
<dbReference type="InterPro" id="IPR046397">
    <property type="entry name" value="NEEDLE_T4"/>
</dbReference>
<comment type="subcellular location">
    <molecule>Mature baseplate central spike protein</molecule>
    <subcellularLocation>
        <location evidence="3">Virion</location>
    </subcellularLocation>
    <text evidence="3">Present in the baseplate.</text>
</comment>
<dbReference type="SUPFAM" id="SSF69349">
    <property type="entry name" value="Phage fibre proteins"/>
    <property type="match status" value="1"/>
</dbReference>
<feature type="active site" description="Nucleophile" evidence="3">
    <location>
        <position position="197"/>
    </location>
</feature>
<keyword evidence="2 3" id="KW-0081">Bacteriolytic enzyme</keyword>
<feature type="active site" description="Proton donor" evidence="3">
    <location>
        <position position="188"/>
    </location>
</feature>
<comment type="similarity">
    <text evidence="3 4">Belongs to the glycosyl hydrolase 24 family.</text>
</comment>
<dbReference type="CDD" id="cd00735">
    <property type="entry name" value="T4-like_lys"/>
    <property type="match status" value="1"/>
</dbReference>
<dbReference type="GO" id="GO:0098025">
    <property type="term" value="C:virus tail, baseplate"/>
    <property type="evidence" value="ECO:0007669"/>
    <property type="project" value="UniProtKB-UniRule"/>
</dbReference>
<keyword evidence="3" id="KW-1226">Viral baseplate protein</keyword>
<dbReference type="Pfam" id="PF06714">
    <property type="entry name" value="Gp5_OB"/>
    <property type="match status" value="1"/>
</dbReference>
<dbReference type="Gene3D" id="3.10.450.190">
    <property type="match status" value="1"/>
</dbReference>
<feature type="site" description="Cleavage" evidence="3">
    <location>
        <begin position="354"/>
        <end position="355"/>
    </location>
</feature>
<dbReference type="InterPro" id="IPR023347">
    <property type="entry name" value="Lysozyme_dom_sf"/>
</dbReference>
<dbReference type="PANTHER" id="PTHR37406:SF1">
    <property type="entry name" value="T4-TYPE LYSOZYME 1-RELATED"/>
    <property type="match status" value="1"/>
</dbReference>
<keyword evidence="3" id="KW-0426">Late protein</keyword>
<comment type="function">
    <molecule>Mature baseplate central spike protein</molecule>
    <text evidence="3">Baseplate central spike complex-associated lysozyme that is essential for the localized hydrolysis of bacterial cell wall, so that the tail tube, through which the phage DNA is ejected, can penetrate to the host inner membrane. The tail lysozyme complex at the tip of the tail tube penetrates through the outer membrane into the periplasm. This way, lysozyme domain is released and locally digests the peptidoglycan layer to make a hole to let the tube penetrate to the inner membrane. Involved in the tail assembly.</text>
</comment>
<keyword evidence="3" id="KW-0946">Virion</keyword>
<dbReference type="GO" id="GO:0016998">
    <property type="term" value="P:cell wall macromolecule catabolic process"/>
    <property type="evidence" value="ECO:0007669"/>
    <property type="project" value="InterPro"/>
</dbReference>
<dbReference type="GO" id="GO:0003796">
    <property type="term" value="F:lysozyme activity"/>
    <property type="evidence" value="ECO:0007669"/>
    <property type="project" value="UniProtKB-UniRule"/>
</dbReference>
<keyword evidence="3 4" id="KW-0326">Glycosidase</keyword>
<dbReference type="GO" id="GO:0098932">
    <property type="term" value="P:symbiont entry into host cell via disruption of host cell wall peptidoglycan"/>
    <property type="evidence" value="ECO:0007669"/>
    <property type="project" value="UniProtKB-UniRule"/>
</dbReference>
<protein>
    <recommendedName>
        <fullName evidence="3">Pre-baseplate central spike protein</fullName>
    </recommendedName>
    <alternativeName>
        <fullName evidence="3">Peptidoglycan hydrolase</fullName>
        <ecNumber evidence="3">3.2.1.17</ecNumber>
    </alternativeName>
    <component>
        <recommendedName>
            <fullName evidence="3">Mature baseplate central spike protein</fullName>
        </recommendedName>
    </component>
    <component>
        <recommendedName>
            <fullName evidence="3">Baseplate central spike protein C-terminus</fullName>
        </recommendedName>
    </component>
</protein>
<comment type="subunit">
    <molecule>Mature baseplate central spike protein</molecule>
    <text evidence="3">Monomer. The central spike complex creates an extension of the tail tube.</text>
</comment>
<comment type="PTM">
    <molecule>Pre-baseplate central spike protein</molecule>
    <text evidence="3">In the fully assembled virus, the pre-baseplate central spike protein is cleaved to form the mature baseplate central spike protein, and a C-terminus fragment, the baseplate central spike protein C-terminus. The two fragments remain associated with the virion.</text>
</comment>
<keyword evidence="3" id="KW-1162">Viral penetration into host cytoplasm</keyword>
<dbReference type="SUPFAM" id="SSF69255">
    <property type="entry name" value="gp5 N-terminal domain-like"/>
    <property type="match status" value="1"/>
</dbReference>
<evidence type="ECO:0000313" key="6">
    <source>
        <dbReference type="EMBL" id="AKU44781.1"/>
    </source>
</evidence>
<feature type="chain" id="PRO_5035346617" description="Baseplate central spike protein C-terminus" evidence="3">
    <location>
        <begin position="355"/>
        <end position="589"/>
    </location>
</feature>
<evidence type="ECO:0000256" key="2">
    <source>
        <dbReference type="ARBA" id="ARBA00022638"/>
    </source>
</evidence>
<comment type="subcellular location">
    <molecule>Baseplate central spike protein C-terminus</molecule>
    <subcellularLocation>
        <location evidence="3">Virion</location>
    </subcellularLocation>
    <text evidence="3">Present in the baseplate.</text>
</comment>
<dbReference type="EC" id="3.2.1.17" evidence="3"/>
<dbReference type="InterPro" id="IPR002196">
    <property type="entry name" value="Glyco_hydro_24"/>
</dbReference>
<dbReference type="InterPro" id="IPR001165">
    <property type="entry name" value="T4-type_lysozyme"/>
</dbReference>
<keyword evidence="3" id="KW-1245">Viral tail assembly</keyword>
<sequence>MKLGGNLHSPFFDGVVENVDDPRGLGRVQVRVFGQHPAQKQKSDAIGVPVEDLPWMMPIQDIRSAAISGVGFSPTGITRGSFVVGYWRDKWHQDGMIIGTVAGEYVEQPDTQKGFCDPMGEYPRYVGNDVNSLALGGLKGKGSSSVIIRDSNTSIAVNPDDRPLDEIPEDNRPDTGGFTIEKMLKQDEGIRTRWYTDSEGYPTIGIGHLLIREKTRDTAKINAAISKAVGREVTNGTITAEEVSTLFAQDLAKVRSDIQRTANVREVYVNLNRPRQMAIENMSFQMGVGGVAKFTNTLKAMKNEDWQAAYNGLRNSLWASQTPGRSSRVSKIVLTGNLESYGVQVPDPEGRSLSAAYAAYNGATLSATSPEDPFTPGDTRVMFEEPASSYNAEYPYNMVFESRSGHIQEFDDTPGYERYNRVHPAGSYEEIRPDGTRVVKIVGDDYQIVMQGRKLNVKGNLQVVIEGDAFIYNMGNVQQTVDGNVTEFVRGNVQQTVEGEYVGLIKGNAELTVNKDATVNVDQNLTANVKQNATVAVTEDATITAKNAKMEIEETMDIGAKDINIKATNNTFIDSGALTKITGGTVQVG</sequence>
<evidence type="ECO:0000313" key="7">
    <source>
        <dbReference type="Proteomes" id="UP000222117"/>
    </source>
</evidence>
<dbReference type="GO" id="GO:0098003">
    <property type="term" value="P:viral tail assembly"/>
    <property type="evidence" value="ECO:0007669"/>
    <property type="project" value="UniProtKB-UniRule"/>
</dbReference>
<keyword evidence="3" id="KW-1171">Viral genome ejection through host cell envelope</keyword>
<dbReference type="Pfam" id="PF06715">
    <property type="entry name" value="Gp5_C"/>
    <property type="match status" value="1"/>
</dbReference>
<dbReference type="InterPro" id="IPR023346">
    <property type="entry name" value="Lysozyme-like_dom_sf"/>
</dbReference>
<organism evidence="6 7">
    <name type="scientific">Klebsiella phage Miro</name>
    <dbReference type="NCBI Taxonomy" id="1675608"/>
    <lineage>
        <taxon>Viruses</taxon>
        <taxon>Duplodnaviria</taxon>
        <taxon>Heunggongvirae</taxon>
        <taxon>Uroviricota</taxon>
        <taxon>Caudoviricetes</taxon>
        <taxon>Pantevenvirales</taxon>
        <taxon>Straboviridae</taxon>
        <taxon>Slopekvirus</taxon>
        <taxon>Klebsiella virus Miro</taxon>
    </lineage>
</organism>
<name>A0A0K1LQD2_9CAUD</name>
<dbReference type="Pfam" id="PF00959">
    <property type="entry name" value="Phage_lysozyme"/>
    <property type="match status" value="1"/>
</dbReference>
<dbReference type="InterPro" id="IPR009590">
    <property type="entry name" value="Gp5_OB_N"/>
</dbReference>
<feature type="chain" id="PRO_5035346618" description="Mature baseplate central spike protein" evidence="3">
    <location>
        <begin position="1"/>
        <end position="354"/>
    </location>
</feature>
<evidence type="ECO:0000256" key="3">
    <source>
        <dbReference type="HAMAP-Rule" id="MF_04151"/>
    </source>
</evidence>
<dbReference type="Gene3D" id="1.10.530.40">
    <property type="match status" value="1"/>
</dbReference>
<comment type="subunit">
    <molecule>Pre-baseplate central spike protein</molecule>
    <text evidence="3">Homotrimer.</text>
</comment>
<feature type="chain" id="PRO_5035346619" description="Pre-baseplate central spike protein" evidence="3">
    <location>
        <begin position="1"/>
        <end position="589"/>
    </location>
</feature>
<keyword evidence="3" id="KW-1236">Degradation of host peptidoglycans during virus entry</keyword>
<dbReference type="Proteomes" id="UP000222117">
    <property type="component" value="Segment"/>
</dbReference>
<feature type="domain" description="Protein Gp5 N-terminal OB-fold" evidence="5">
    <location>
        <begin position="34"/>
        <end position="174"/>
    </location>
</feature>
<keyword evidence="3" id="KW-1188">Viral release from host cell</keyword>
<dbReference type="PRINTS" id="PR00684">
    <property type="entry name" value="T4LYSOZYME"/>
</dbReference>